<evidence type="ECO:0000313" key="4">
    <source>
        <dbReference type="Proteomes" id="UP000517916"/>
    </source>
</evidence>
<feature type="chain" id="PRO_5045360412" description="Secreted protein" evidence="2">
    <location>
        <begin position="29"/>
        <end position="561"/>
    </location>
</feature>
<keyword evidence="4" id="KW-1185">Reference proteome</keyword>
<dbReference type="RefSeq" id="WP_182840516.1">
    <property type="nucleotide sequence ID" value="NZ_BAAABQ010000061.1"/>
</dbReference>
<reference evidence="3 4" key="1">
    <citation type="submission" date="2020-08" db="EMBL/GenBank/DDBJ databases">
        <title>Genomic Encyclopedia of Archaeal and Bacterial Type Strains, Phase II (KMG-II): from individual species to whole genera.</title>
        <authorList>
            <person name="Goeker M."/>
        </authorList>
    </citation>
    <scope>NUCLEOTIDE SEQUENCE [LARGE SCALE GENOMIC DNA]</scope>
    <source>
        <strain evidence="3 4">DSM 43850</strain>
    </source>
</reference>
<evidence type="ECO:0000256" key="2">
    <source>
        <dbReference type="SAM" id="SignalP"/>
    </source>
</evidence>
<comment type="caution">
    <text evidence="3">The sequence shown here is derived from an EMBL/GenBank/DDBJ whole genome shotgun (WGS) entry which is preliminary data.</text>
</comment>
<evidence type="ECO:0000256" key="1">
    <source>
        <dbReference type="SAM" id="MobiDB-lite"/>
    </source>
</evidence>
<dbReference type="EMBL" id="JACJID010000010">
    <property type="protein sequence ID" value="MBA8931848.1"/>
    <property type="molecule type" value="Genomic_DNA"/>
</dbReference>
<feature type="region of interest" description="Disordered" evidence="1">
    <location>
        <begin position="29"/>
        <end position="78"/>
    </location>
</feature>
<evidence type="ECO:0008006" key="5">
    <source>
        <dbReference type="Google" id="ProtNLM"/>
    </source>
</evidence>
<name>A0ABR6BY76_9PSEU</name>
<proteinExistence type="predicted"/>
<protein>
    <recommendedName>
        <fullName evidence="5">Secreted protein</fullName>
    </recommendedName>
</protein>
<evidence type="ECO:0000313" key="3">
    <source>
        <dbReference type="EMBL" id="MBA8931848.1"/>
    </source>
</evidence>
<feature type="compositionally biased region" description="Low complexity" evidence="1">
    <location>
        <begin position="36"/>
        <end position="55"/>
    </location>
</feature>
<sequence length="561" mass="57639">MAKPRLVIAASGLLVAGLIGGPVLVASAHQGEDHSQSQQAQPTQAQPSPVATAAPEGDNGKDVPAPAAPQHGSPVSKASKLFGTGVGNVYPDPVDGRTFDRYPGEWTQDRSNEVCQFAISCSAVDGFWFFAGTNGMLRAQLGGSSEASGTLTHTWTSPKFEYKGNDGRQPAENVIQYRLRANRDKFADQEMTGGSFKVQVVDEGGSVVAQNSGHELVPHKDWKATRFSVPGNALRVGGTYQLRAITQIPKVGGHATGGTVDWDCVAVTARSGVMTGTEGCGAGDTPPDPGEVVEGGGSSPVCQSTVDPLTGPLLATLRQLFTGPNQLSAGVGSSTSEVVDALLDPARPLGTAIGDLTGTFAATGNGLSGPTGELARRLQPFGEGILKAVGPGANALSGLLTPLAKVLSDTAGTVTKPAGALVAGVLSPAGELAAPLVPVYNALVRPITQPFVSTLMNNLKPAMVNALGPEGTRTLGSLLIPLEEAARGTAGPFTAAIGTLHPVHATLVNLLDPIYTGYLTALGPDAEQYTKFVRSAYVHSFKGFCPGQADTDSPPMHGHDH</sequence>
<organism evidence="3 4">
    <name type="scientific">Kutzneria viridogrisea</name>
    <dbReference type="NCBI Taxonomy" id="47990"/>
    <lineage>
        <taxon>Bacteria</taxon>
        <taxon>Bacillati</taxon>
        <taxon>Actinomycetota</taxon>
        <taxon>Actinomycetes</taxon>
        <taxon>Pseudonocardiales</taxon>
        <taxon>Pseudonocardiaceae</taxon>
        <taxon>Kutzneria</taxon>
    </lineage>
</organism>
<accession>A0ABR6BY76</accession>
<dbReference type="Proteomes" id="UP000517916">
    <property type="component" value="Unassembled WGS sequence"/>
</dbReference>
<gene>
    <name evidence="3" type="ORF">BC739_009107</name>
</gene>
<keyword evidence="2" id="KW-0732">Signal</keyword>
<feature type="signal peptide" evidence="2">
    <location>
        <begin position="1"/>
        <end position="28"/>
    </location>
</feature>